<dbReference type="HOGENOM" id="CLU_027389_2_1_5"/>
<dbReference type="Gene3D" id="6.10.250.2750">
    <property type="match status" value="1"/>
</dbReference>
<dbReference type="Proteomes" id="UP000004318">
    <property type="component" value="Unassembled WGS sequence"/>
</dbReference>
<proteinExistence type="predicted"/>
<dbReference type="Pfam" id="PF13714">
    <property type="entry name" value="PEP_mutase"/>
    <property type="match status" value="1"/>
</dbReference>
<dbReference type="SUPFAM" id="SSF51621">
    <property type="entry name" value="Phosphoenolpyruvate/pyruvate domain"/>
    <property type="match status" value="1"/>
</dbReference>
<dbReference type="Gene3D" id="3.20.20.60">
    <property type="entry name" value="Phosphoenolpyruvate-binding domains"/>
    <property type="match status" value="1"/>
</dbReference>
<evidence type="ECO:0000313" key="1">
    <source>
        <dbReference type="EMBL" id="EAQ01225.1"/>
    </source>
</evidence>
<dbReference type="GO" id="GO:0003824">
    <property type="term" value="F:catalytic activity"/>
    <property type="evidence" value="ECO:0007669"/>
    <property type="project" value="InterPro"/>
</dbReference>
<organism evidence="1 2">
    <name type="scientific">Pseudooceanicola batsensis (strain ATCC BAA-863 / DSM 15984 / KCTC 12145 / HTCC2597)</name>
    <name type="common">Oceanicola batsensis</name>
    <dbReference type="NCBI Taxonomy" id="252305"/>
    <lineage>
        <taxon>Bacteria</taxon>
        <taxon>Pseudomonadati</taxon>
        <taxon>Pseudomonadota</taxon>
        <taxon>Alphaproteobacteria</taxon>
        <taxon>Rhodobacterales</taxon>
        <taxon>Paracoccaceae</taxon>
        <taxon>Pseudooceanicola</taxon>
    </lineage>
</organism>
<dbReference type="InterPro" id="IPR040442">
    <property type="entry name" value="Pyrv_kinase-like_dom_sf"/>
</dbReference>
<sequence length="272" mass="28868">MHDPGPEFRRLHRPGDPFVLANVWDIGSARMLAALGAEALATSSSAFAFTRGVPDGGLGRDEALAHAQDIVAATPLPVSGDFEDGYGEAPETVAETVRLAAEIGLAGISIEDNPAPPGACYDRELAVERIRAAAAAARALPRDFVLVARADGILNGHYGIDEAMTRLAAFDQAGADCLYAPIPPTFDDLARICARTSKPVNALASGFFASYTREDFARAGVARISLGGALARAAQRRIMDAFTEIIDDGSFAMLKKTVSGDRVDSMLRRYMR</sequence>
<reference evidence="1 2" key="1">
    <citation type="journal article" date="2010" name="J. Bacteriol.">
        <title>Genome sequences of Oceanicola granulosus HTCC2516(T) and Oceanicola batsensis HTCC2597(TDelta).</title>
        <authorList>
            <person name="Thrash J.C."/>
            <person name="Cho J.C."/>
            <person name="Vergin K.L."/>
            <person name="Giovannoni S.J."/>
        </authorList>
    </citation>
    <scope>NUCLEOTIDE SEQUENCE [LARGE SCALE GENOMIC DNA]</scope>
    <source>
        <strain evidence="2">ATCC BAA-863 / DSM 15984 / KCTC 12145 / HTCC2597</strain>
    </source>
</reference>
<dbReference type="EMBL" id="AAMO01000016">
    <property type="protein sequence ID" value="EAQ01225.1"/>
    <property type="molecule type" value="Genomic_DNA"/>
</dbReference>
<gene>
    <name evidence="1" type="ORF">OB2597_04455</name>
</gene>
<dbReference type="InterPro" id="IPR039556">
    <property type="entry name" value="ICL/PEPM"/>
</dbReference>
<accession>A3U3M3</accession>
<dbReference type="PANTHER" id="PTHR42905">
    <property type="entry name" value="PHOSPHOENOLPYRUVATE CARBOXYLASE"/>
    <property type="match status" value="1"/>
</dbReference>
<evidence type="ECO:0000313" key="2">
    <source>
        <dbReference type="Proteomes" id="UP000004318"/>
    </source>
</evidence>
<comment type="caution">
    <text evidence="1">The sequence shown here is derived from an EMBL/GenBank/DDBJ whole genome shotgun (WGS) entry which is preliminary data.</text>
</comment>
<dbReference type="OrthoDB" id="9785398at2"/>
<dbReference type="eggNOG" id="COG2513">
    <property type="taxonomic scope" value="Bacteria"/>
</dbReference>
<keyword evidence="2" id="KW-1185">Reference proteome</keyword>
<dbReference type="InterPro" id="IPR015813">
    <property type="entry name" value="Pyrv/PenolPyrv_kinase-like_dom"/>
</dbReference>
<dbReference type="PANTHER" id="PTHR42905:SF16">
    <property type="entry name" value="CARBOXYPHOSPHONOENOLPYRUVATE PHOSPHONOMUTASE-LIKE PROTEIN (AFU_ORTHOLOGUE AFUA_5G07230)"/>
    <property type="match status" value="1"/>
</dbReference>
<protein>
    <submittedName>
        <fullName evidence="1">Uncharacterized protein</fullName>
    </submittedName>
</protein>
<name>A3U3M3_PSEBH</name>
<dbReference type="CDD" id="cd00377">
    <property type="entry name" value="ICL_PEPM"/>
    <property type="match status" value="1"/>
</dbReference>
<dbReference type="STRING" id="252305.OB2597_04455"/>
<dbReference type="RefSeq" id="WP_009805138.1">
    <property type="nucleotide sequence ID" value="NZ_CH724131.1"/>
</dbReference>
<dbReference type="AlphaFoldDB" id="A3U3M3"/>